<evidence type="ECO:0000256" key="8">
    <source>
        <dbReference type="ARBA" id="ARBA00022692"/>
    </source>
</evidence>
<dbReference type="InterPro" id="IPR013014">
    <property type="entry name" value="PTS_EIIC_2"/>
</dbReference>
<evidence type="ECO:0000313" key="16">
    <source>
        <dbReference type="Proteomes" id="UP000183687"/>
    </source>
</evidence>
<evidence type="ECO:0000256" key="2">
    <source>
        <dbReference type="ARBA" id="ARBA00022448"/>
    </source>
</evidence>
<keyword evidence="5" id="KW-0762">Sugar transport</keyword>
<evidence type="ECO:0000256" key="11">
    <source>
        <dbReference type="ARBA" id="ARBA00023136"/>
    </source>
</evidence>
<dbReference type="PANTHER" id="PTHR30505:SF0">
    <property type="entry name" value="FRUCTOSE-LIKE PTS SYSTEM EIIBC COMPONENT-RELATED"/>
    <property type="match status" value="1"/>
</dbReference>
<accession>A0AB38A775</accession>
<dbReference type="GO" id="GO:0016301">
    <property type="term" value="F:kinase activity"/>
    <property type="evidence" value="ECO:0007669"/>
    <property type="project" value="UniProtKB-KW"/>
</dbReference>
<keyword evidence="8 12" id="KW-0812">Transmembrane</keyword>
<evidence type="ECO:0000259" key="13">
    <source>
        <dbReference type="PROSITE" id="PS51099"/>
    </source>
</evidence>
<feature type="transmembrane region" description="Helical" evidence="12">
    <location>
        <begin position="445"/>
        <end position="466"/>
    </location>
</feature>
<dbReference type="Gene3D" id="3.40.50.2300">
    <property type="match status" value="1"/>
</dbReference>
<keyword evidence="11 12" id="KW-0472">Membrane</keyword>
<evidence type="ECO:0000256" key="5">
    <source>
        <dbReference type="ARBA" id="ARBA00022597"/>
    </source>
</evidence>
<dbReference type="SUPFAM" id="SSF52794">
    <property type="entry name" value="PTS system IIB component-like"/>
    <property type="match status" value="1"/>
</dbReference>
<evidence type="ECO:0000256" key="3">
    <source>
        <dbReference type="ARBA" id="ARBA00022475"/>
    </source>
</evidence>
<dbReference type="RefSeq" id="WP_002564244.1">
    <property type="nucleotide sequence ID" value="NZ_CALJSN010000009.1"/>
</dbReference>
<dbReference type="InterPro" id="IPR003353">
    <property type="entry name" value="PTS_IIB_fruc"/>
</dbReference>
<feature type="transmembrane region" description="Helical" evidence="12">
    <location>
        <begin position="305"/>
        <end position="324"/>
    </location>
</feature>
<keyword evidence="6" id="KW-0808">Transferase</keyword>
<keyword evidence="3" id="KW-1003">Cell membrane</keyword>
<dbReference type="GO" id="GO:0022877">
    <property type="term" value="F:protein-N(PI)-phosphohistidine-fructose phosphotransferase system transporter activity"/>
    <property type="evidence" value="ECO:0007669"/>
    <property type="project" value="InterPro"/>
</dbReference>
<dbReference type="InterPro" id="IPR006327">
    <property type="entry name" value="PTS_IIC_fruc"/>
</dbReference>
<feature type="transmembrane region" description="Helical" evidence="12">
    <location>
        <begin position="261"/>
        <end position="285"/>
    </location>
</feature>
<dbReference type="PROSITE" id="PS51104">
    <property type="entry name" value="PTS_EIIC_TYPE_2"/>
    <property type="match status" value="1"/>
</dbReference>
<dbReference type="InterPro" id="IPR003352">
    <property type="entry name" value="PTS_EIIC"/>
</dbReference>
<evidence type="ECO:0000256" key="9">
    <source>
        <dbReference type="ARBA" id="ARBA00022777"/>
    </source>
</evidence>
<feature type="transmembrane region" description="Helical" evidence="12">
    <location>
        <begin position="138"/>
        <end position="161"/>
    </location>
</feature>
<dbReference type="InterPro" id="IPR013011">
    <property type="entry name" value="PTS_EIIB_2"/>
</dbReference>
<dbReference type="CDD" id="cd05569">
    <property type="entry name" value="PTS_IIB_fructose"/>
    <property type="match status" value="1"/>
</dbReference>
<feature type="domain" description="PTS EIIC type-2" evidence="14">
    <location>
        <begin position="128"/>
        <end position="465"/>
    </location>
</feature>
<dbReference type="InterPro" id="IPR050864">
    <property type="entry name" value="Bacterial_PTS_Sugar_Transport"/>
</dbReference>
<keyword evidence="7" id="KW-0598">Phosphotransferase system</keyword>
<evidence type="ECO:0000256" key="10">
    <source>
        <dbReference type="ARBA" id="ARBA00022989"/>
    </source>
</evidence>
<dbReference type="GO" id="GO:0090563">
    <property type="term" value="F:protein-phosphocysteine-sugar phosphotransferase activity"/>
    <property type="evidence" value="ECO:0007669"/>
    <property type="project" value="TreeGrafter"/>
</dbReference>
<evidence type="ECO:0000256" key="1">
    <source>
        <dbReference type="ARBA" id="ARBA00004429"/>
    </source>
</evidence>
<gene>
    <name evidence="15" type="ORF">SAMN04489746_1112</name>
</gene>
<dbReference type="EMBL" id="FNSH01000001">
    <property type="protein sequence ID" value="SEB81522.1"/>
    <property type="molecule type" value="Genomic_DNA"/>
</dbReference>
<evidence type="ECO:0000313" key="15">
    <source>
        <dbReference type="EMBL" id="SEB81522.1"/>
    </source>
</evidence>
<evidence type="ECO:0000256" key="4">
    <source>
        <dbReference type="ARBA" id="ARBA00022553"/>
    </source>
</evidence>
<comment type="caution">
    <text evidence="15">The sequence shown here is derived from an EMBL/GenBank/DDBJ whole genome shotgun (WGS) entry which is preliminary data.</text>
</comment>
<dbReference type="GO" id="GO:0005351">
    <property type="term" value="F:carbohydrate:proton symporter activity"/>
    <property type="evidence" value="ECO:0007669"/>
    <property type="project" value="InterPro"/>
</dbReference>
<feature type="transmembrane region" description="Helical" evidence="12">
    <location>
        <begin position="231"/>
        <end position="249"/>
    </location>
</feature>
<reference evidence="15 16" key="1">
    <citation type="submission" date="2016-10" db="EMBL/GenBank/DDBJ databases">
        <authorList>
            <person name="Varghese N."/>
            <person name="Submissions S."/>
        </authorList>
    </citation>
    <scope>NUCLEOTIDE SEQUENCE [LARGE SCALE GENOMIC DNA]</scope>
    <source>
        <strain evidence="15 16">DSM 20586</strain>
    </source>
</reference>
<evidence type="ECO:0000256" key="6">
    <source>
        <dbReference type="ARBA" id="ARBA00022679"/>
    </source>
</evidence>
<keyword evidence="10 12" id="KW-1133">Transmembrane helix</keyword>
<name>A0AB38A775_9ACTN</name>
<dbReference type="InterPro" id="IPR036095">
    <property type="entry name" value="PTS_EIIB-like_sf"/>
</dbReference>
<dbReference type="Pfam" id="PF02302">
    <property type="entry name" value="PTS_IIB"/>
    <property type="match status" value="1"/>
</dbReference>
<dbReference type="PANTHER" id="PTHR30505">
    <property type="entry name" value="FRUCTOSE-LIKE PERMEASE"/>
    <property type="match status" value="1"/>
</dbReference>
<comment type="subcellular location">
    <subcellularLocation>
        <location evidence="1">Cell inner membrane</location>
        <topology evidence="1">Multi-pass membrane protein</topology>
    </subcellularLocation>
</comment>
<keyword evidence="9" id="KW-0418">Kinase</keyword>
<keyword evidence="4" id="KW-0597">Phosphoprotein</keyword>
<dbReference type="GO" id="GO:0005886">
    <property type="term" value="C:plasma membrane"/>
    <property type="evidence" value="ECO:0007669"/>
    <property type="project" value="UniProtKB-SubCell"/>
</dbReference>
<feature type="transmembrane region" description="Helical" evidence="12">
    <location>
        <begin position="345"/>
        <end position="366"/>
    </location>
</feature>
<dbReference type="PROSITE" id="PS51099">
    <property type="entry name" value="PTS_EIIB_TYPE_2"/>
    <property type="match status" value="1"/>
</dbReference>
<proteinExistence type="predicted"/>
<evidence type="ECO:0000256" key="12">
    <source>
        <dbReference type="SAM" id="Phobius"/>
    </source>
</evidence>
<dbReference type="AlphaFoldDB" id="A0AB38A775"/>
<feature type="transmembrane region" description="Helical" evidence="12">
    <location>
        <begin position="378"/>
        <end position="399"/>
    </location>
</feature>
<protein>
    <submittedName>
        <fullName evidence="15">PTS system IIB component, Fru family /PTS system IIC component, Fru family</fullName>
    </submittedName>
</protein>
<evidence type="ECO:0000256" key="7">
    <source>
        <dbReference type="ARBA" id="ARBA00022683"/>
    </source>
</evidence>
<sequence length="480" mass="50067">MSQSIVAVTNCPAGIAHTYMVAEAIKTKGEAAGYEVHVETQGANGIENALTAEQIKRADYVILALGKGMTDDDRVRFDGKKIVEVPVSKALKDMDTIVSNLETQAQVYRATAVDLGGRAAKEASVSGLMSHLMAGVSAALPFVIGGGLLMAIGSIMAQFGAPNVEPNVETGTVASLAWVLNTIGGLGFSFMVPVMGGYIAQSIGGKPALAPAFICSYLANRSDLLGTPANAGFIGAVAIGLLVGYYAKAMKDIKLPKNMQGLMGFLIIPFTALLIFGILTYYVLGPIAAGMMNGLVTMLQSVPESARLFAAFLVGAMLAFDMGGPVNKAAWFFSFSLVASGVYEWYGIVGVVTLLPPVAAAIATWIKPALFTEAERDAAWPALIVGATTATEPAIPYALAAPLPMISANVLSGGIAGALSMALGIKRMAPGIGVFDPLLGLITPAPQYYLVFFAGLALNVLFIIVFKSAWMKRRAQKNNA</sequence>
<dbReference type="InterPro" id="IPR003501">
    <property type="entry name" value="PTS_EIIB_2/3"/>
</dbReference>
<dbReference type="NCBIfam" id="TIGR01427">
    <property type="entry name" value="PTS_IIC_fructo"/>
    <property type="match status" value="1"/>
</dbReference>
<feature type="transmembrane region" description="Helical" evidence="12">
    <location>
        <begin position="173"/>
        <end position="192"/>
    </location>
</feature>
<keyword evidence="2" id="KW-0813">Transport</keyword>
<organism evidence="15 16">
    <name type="scientific">Atopobium minutum</name>
    <dbReference type="NCBI Taxonomy" id="1381"/>
    <lineage>
        <taxon>Bacteria</taxon>
        <taxon>Bacillati</taxon>
        <taxon>Actinomycetota</taxon>
        <taxon>Coriobacteriia</taxon>
        <taxon>Coriobacteriales</taxon>
        <taxon>Atopobiaceae</taxon>
        <taxon>Atopobium</taxon>
    </lineage>
</organism>
<dbReference type="FunFam" id="3.40.50.2300:FF:000014">
    <property type="entry name" value="PTS system fructose-like transporter subunit IIB"/>
    <property type="match status" value="1"/>
</dbReference>
<dbReference type="Pfam" id="PF02378">
    <property type="entry name" value="PTS_EIIC"/>
    <property type="match status" value="1"/>
</dbReference>
<dbReference type="GO" id="GO:0009401">
    <property type="term" value="P:phosphoenolpyruvate-dependent sugar phosphotransferase system"/>
    <property type="evidence" value="ECO:0007669"/>
    <property type="project" value="UniProtKB-KW"/>
</dbReference>
<evidence type="ECO:0000259" key="14">
    <source>
        <dbReference type="PROSITE" id="PS51104"/>
    </source>
</evidence>
<feature type="domain" description="PTS EIIB type-2" evidence="13">
    <location>
        <begin position="5"/>
        <end position="103"/>
    </location>
</feature>
<dbReference type="Proteomes" id="UP000183687">
    <property type="component" value="Unassembled WGS sequence"/>
</dbReference>
<dbReference type="NCBIfam" id="TIGR00829">
    <property type="entry name" value="FRU"/>
    <property type="match status" value="1"/>
</dbReference>